<feature type="transmembrane region" description="Helical" evidence="1">
    <location>
        <begin position="21"/>
        <end position="45"/>
    </location>
</feature>
<keyword evidence="1" id="KW-0472">Membrane</keyword>
<dbReference type="RefSeq" id="WP_210596143.1">
    <property type="nucleotide sequence ID" value="NZ_JAGKSQ010000002.1"/>
</dbReference>
<keyword evidence="1" id="KW-1133">Transmembrane helix</keyword>
<evidence type="ECO:0000313" key="2">
    <source>
        <dbReference type="EMBL" id="MBP3950504.1"/>
    </source>
</evidence>
<organism evidence="2 3">
    <name type="scientific">Halalkalibacter suaedae</name>
    <dbReference type="NCBI Taxonomy" id="2822140"/>
    <lineage>
        <taxon>Bacteria</taxon>
        <taxon>Bacillati</taxon>
        <taxon>Bacillota</taxon>
        <taxon>Bacilli</taxon>
        <taxon>Bacillales</taxon>
        <taxon>Bacillaceae</taxon>
        <taxon>Halalkalibacter</taxon>
    </lineage>
</organism>
<keyword evidence="3" id="KW-1185">Reference proteome</keyword>
<accession>A0A941AT03</accession>
<gene>
    <name evidence="2" type="ORF">J7W16_05110</name>
</gene>
<dbReference type="AlphaFoldDB" id="A0A941AT03"/>
<keyword evidence="1" id="KW-0812">Transmembrane</keyword>
<proteinExistence type="predicted"/>
<reference evidence="2" key="1">
    <citation type="submission" date="2021-03" db="EMBL/GenBank/DDBJ databases">
        <title>Bacillus suaedae sp. nov., isolated from Suaeda aralocaspica.</title>
        <authorList>
            <person name="Lei R.F.R."/>
        </authorList>
    </citation>
    <scope>NUCLEOTIDE SEQUENCE</scope>
    <source>
        <strain evidence="2">YZJH907-2</strain>
    </source>
</reference>
<sequence length="125" mass="14335">MAKKKKKNLSKETAKTTKSTFGRDITIFFLFCALFFVAMITFATIQQRSNLEANIAATLEASEVKFDYVGTESAPQLRKIYLIEAEGSEYIATVAQNNRTVLDIFNIEEHPTIVETFQRDYHLNW</sequence>
<evidence type="ECO:0000313" key="3">
    <source>
        <dbReference type="Proteomes" id="UP000678228"/>
    </source>
</evidence>
<dbReference type="EMBL" id="JAGKSQ010000002">
    <property type="protein sequence ID" value="MBP3950504.1"/>
    <property type="molecule type" value="Genomic_DNA"/>
</dbReference>
<dbReference type="Proteomes" id="UP000678228">
    <property type="component" value="Unassembled WGS sequence"/>
</dbReference>
<evidence type="ECO:0000256" key="1">
    <source>
        <dbReference type="SAM" id="Phobius"/>
    </source>
</evidence>
<comment type="caution">
    <text evidence="2">The sequence shown here is derived from an EMBL/GenBank/DDBJ whole genome shotgun (WGS) entry which is preliminary data.</text>
</comment>
<protein>
    <submittedName>
        <fullName evidence="2">Uncharacterized protein</fullName>
    </submittedName>
</protein>
<name>A0A941AT03_9BACI</name>